<dbReference type="Gene3D" id="2.60.40.2440">
    <property type="entry name" value="Carbohydrate binding type-21 domain"/>
    <property type="match status" value="1"/>
</dbReference>
<comment type="caution">
    <text evidence="3">The sequence shown here is derived from an EMBL/GenBank/DDBJ whole genome shotgun (WGS) entry which is preliminary data.</text>
</comment>
<dbReference type="InterPro" id="IPR050782">
    <property type="entry name" value="PP1_regulatory_subunit_3"/>
</dbReference>
<dbReference type="GO" id="GO:2001069">
    <property type="term" value="F:glycogen binding"/>
    <property type="evidence" value="ECO:0007669"/>
    <property type="project" value="TreeGrafter"/>
</dbReference>
<protein>
    <recommendedName>
        <fullName evidence="2">CBM21 domain-containing protein</fullName>
    </recommendedName>
</protein>
<dbReference type="Pfam" id="PF03370">
    <property type="entry name" value="CBM_21"/>
    <property type="match status" value="1"/>
</dbReference>
<reference evidence="3" key="1">
    <citation type="journal article" date="2023" name="Mol. Biol. Evol.">
        <title>Third-Generation Sequencing Reveals the Adaptive Role of the Epigenome in Three Deep-Sea Polychaetes.</title>
        <authorList>
            <person name="Perez M."/>
            <person name="Aroh O."/>
            <person name="Sun Y."/>
            <person name="Lan Y."/>
            <person name="Juniper S.K."/>
            <person name="Young C.R."/>
            <person name="Angers B."/>
            <person name="Qian P.Y."/>
        </authorList>
    </citation>
    <scope>NUCLEOTIDE SEQUENCE</scope>
    <source>
        <strain evidence="3">R07B-5</strain>
    </source>
</reference>
<dbReference type="Proteomes" id="UP001209878">
    <property type="component" value="Unassembled WGS sequence"/>
</dbReference>
<sequence>MLDVQRIPAAAETGCLDTCRQRPYTEPPLKMPVDFASYLLSASPPGVDLRFTLRDHFGLNGCKPRSYANIKSIISKSETSLASIPGPDDWDAAPKKLTTRCCSSPAAFYQLCISPPRTAAGPPGTGRRNSMGKKKVSFADDLGMALVSVRVMSEPSDTPPRIRPEVLSSLRQGAAAAAAERPPLVLNFSQPASNYLAFRERLESGLVSLENVVLRDYTIVGTIKVKNIAFEKVVTVRHTFDSWETSGDTETTFVDKNERHGSPYDTFSFQLLVPPTMDVRKRVQFCVAYDVGGRRYWDNNNGLNYEVMSADWTSRTPVSGDDSASLTTPAAAATTRPRRSSDVDTVFALDMHDHWAEFSWWQQTTASDGPYW</sequence>
<evidence type="ECO:0000259" key="2">
    <source>
        <dbReference type="PROSITE" id="PS51159"/>
    </source>
</evidence>
<evidence type="ECO:0000256" key="1">
    <source>
        <dbReference type="SAM" id="MobiDB-lite"/>
    </source>
</evidence>
<feature type="compositionally biased region" description="Low complexity" evidence="1">
    <location>
        <begin position="323"/>
        <end position="335"/>
    </location>
</feature>
<dbReference type="GO" id="GO:0005979">
    <property type="term" value="P:regulation of glycogen biosynthetic process"/>
    <property type="evidence" value="ECO:0007669"/>
    <property type="project" value="TreeGrafter"/>
</dbReference>
<dbReference type="GO" id="GO:0000164">
    <property type="term" value="C:protein phosphatase type 1 complex"/>
    <property type="evidence" value="ECO:0007669"/>
    <property type="project" value="TreeGrafter"/>
</dbReference>
<feature type="region of interest" description="Disordered" evidence="1">
    <location>
        <begin position="317"/>
        <end position="337"/>
    </location>
</feature>
<dbReference type="AlphaFoldDB" id="A0AAD9N4W6"/>
<evidence type="ECO:0000313" key="4">
    <source>
        <dbReference type="Proteomes" id="UP001209878"/>
    </source>
</evidence>
<dbReference type="InterPro" id="IPR038175">
    <property type="entry name" value="CBM21_dom_sf"/>
</dbReference>
<dbReference type="InterPro" id="IPR005036">
    <property type="entry name" value="CBM21_dom"/>
</dbReference>
<feature type="domain" description="CBM21" evidence="2">
    <location>
        <begin position="199"/>
        <end position="308"/>
    </location>
</feature>
<gene>
    <name evidence="3" type="ORF">NP493_1930g00022</name>
</gene>
<proteinExistence type="predicted"/>
<dbReference type="GO" id="GO:0008157">
    <property type="term" value="F:protein phosphatase 1 binding"/>
    <property type="evidence" value="ECO:0007669"/>
    <property type="project" value="TreeGrafter"/>
</dbReference>
<name>A0AAD9N4W6_RIDPI</name>
<dbReference type="PANTHER" id="PTHR12307">
    <property type="entry name" value="PROTEIN PHOSPHATASE 1 REGULATORY SUBUNIT"/>
    <property type="match status" value="1"/>
</dbReference>
<evidence type="ECO:0000313" key="3">
    <source>
        <dbReference type="EMBL" id="KAK2156880.1"/>
    </source>
</evidence>
<organism evidence="3 4">
    <name type="scientific">Ridgeia piscesae</name>
    <name type="common">Tubeworm</name>
    <dbReference type="NCBI Taxonomy" id="27915"/>
    <lineage>
        <taxon>Eukaryota</taxon>
        <taxon>Metazoa</taxon>
        <taxon>Spiralia</taxon>
        <taxon>Lophotrochozoa</taxon>
        <taxon>Annelida</taxon>
        <taxon>Polychaeta</taxon>
        <taxon>Sedentaria</taxon>
        <taxon>Canalipalpata</taxon>
        <taxon>Sabellida</taxon>
        <taxon>Siboglinidae</taxon>
        <taxon>Ridgeia</taxon>
    </lineage>
</organism>
<accession>A0AAD9N4W6</accession>
<keyword evidence="4" id="KW-1185">Reference proteome</keyword>
<dbReference type="EMBL" id="JAODUO010001928">
    <property type="protein sequence ID" value="KAK2156880.1"/>
    <property type="molecule type" value="Genomic_DNA"/>
</dbReference>
<dbReference type="PANTHER" id="PTHR12307:SF36">
    <property type="entry name" value="GLYCOGEN-BINDING SUBUNIT 76A"/>
    <property type="match status" value="1"/>
</dbReference>
<dbReference type="PROSITE" id="PS51159">
    <property type="entry name" value="CBM21"/>
    <property type="match status" value="1"/>
</dbReference>